<gene>
    <name evidence="4 5 6 7" type="primary">LOC103504940</name>
</gene>
<dbReference type="SUPFAM" id="SSF50475">
    <property type="entry name" value="FMN-binding split barrel"/>
    <property type="match status" value="1"/>
</dbReference>
<protein>
    <submittedName>
        <fullName evidence="4 5">Protein CREG1 isoform X3</fullName>
    </submittedName>
</protein>
<dbReference type="RefSeq" id="XP_008467465.1">
    <property type="nucleotide sequence ID" value="XM_008469243.3"/>
</dbReference>
<dbReference type="RefSeq" id="XP_017305401.1">
    <property type="nucleotide sequence ID" value="XM_017449912.2"/>
</dbReference>
<dbReference type="Gene3D" id="2.30.110.10">
    <property type="entry name" value="Electron Transport, Fmn-binding Protein, Chain A"/>
    <property type="match status" value="1"/>
</dbReference>
<evidence type="ECO:0000259" key="2">
    <source>
        <dbReference type="Pfam" id="PF13883"/>
    </source>
</evidence>
<dbReference type="InterPro" id="IPR012349">
    <property type="entry name" value="Split_barrel_FMN-bd"/>
</dbReference>
<feature type="chain" id="PRO_5010479115" evidence="1">
    <location>
        <begin position="26"/>
        <end position="231"/>
    </location>
</feature>
<dbReference type="GeneID" id="103504940"/>
<evidence type="ECO:0000256" key="1">
    <source>
        <dbReference type="SAM" id="SignalP"/>
    </source>
</evidence>
<feature type="signal peptide" evidence="1">
    <location>
        <begin position="1"/>
        <end position="25"/>
    </location>
</feature>
<reference evidence="4 5" key="1">
    <citation type="submission" date="2025-04" db="UniProtKB">
        <authorList>
            <consortium name="RefSeq"/>
        </authorList>
    </citation>
    <scope>IDENTIFICATION</scope>
</reference>
<evidence type="ECO:0000313" key="4">
    <source>
        <dbReference type="RefSeq" id="XP_008467465.1"/>
    </source>
</evidence>
<proteinExistence type="predicted"/>
<dbReference type="PANTHER" id="PTHR13343:SF17">
    <property type="entry name" value="CELLULAR REPRESSOR OF E1A-STIMULATED GENES, ISOFORM A"/>
    <property type="match status" value="1"/>
</dbReference>
<dbReference type="GO" id="GO:0005615">
    <property type="term" value="C:extracellular space"/>
    <property type="evidence" value="ECO:0007669"/>
    <property type="project" value="TreeGrafter"/>
</dbReference>
<keyword evidence="3" id="KW-1185">Reference proteome</keyword>
<name>A0A1S3CUS8_DIACI</name>
<dbReference type="AlphaFoldDB" id="A0A1S3CUS8"/>
<organism evidence="3 4">
    <name type="scientific">Diaphorina citri</name>
    <name type="common">Asian citrus psyllid</name>
    <dbReference type="NCBI Taxonomy" id="121845"/>
    <lineage>
        <taxon>Eukaryota</taxon>
        <taxon>Metazoa</taxon>
        <taxon>Ecdysozoa</taxon>
        <taxon>Arthropoda</taxon>
        <taxon>Hexapoda</taxon>
        <taxon>Insecta</taxon>
        <taxon>Pterygota</taxon>
        <taxon>Neoptera</taxon>
        <taxon>Paraneoptera</taxon>
        <taxon>Hemiptera</taxon>
        <taxon>Sternorrhyncha</taxon>
        <taxon>Psylloidea</taxon>
        <taxon>Psyllidae</taxon>
        <taxon>Diaphorininae</taxon>
        <taxon>Diaphorina</taxon>
    </lineage>
</organism>
<dbReference type="Proteomes" id="UP000079169">
    <property type="component" value="Unplaced"/>
</dbReference>
<dbReference type="GO" id="GO:0005737">
    <property type="term" value="C:cytoplasm"/>
    <property type="evidence" value="ECO:0007669"/>
    <property type="project" value="UniProtKB-ARBA"/>
</dbReference>
<evidence type="ECO:0000313" key="5">
    <source>
        <dbReference type="RefSeq" id="XP_008467466.1"/>
    </source>
</evidence>
<sequence length="231" mass="26666">MLHFKYLFPVFILAAVIYSVHSSLADGHGPPPVDQVAKMARYIVHHSEWMSLAYQSKHNRTLDYPMARVYSVSDGLANSSTGIPYIMASPLDETIHDLMIPGNERASVIMSLSQSHYCYEQNYDPEDPRCAQVILTGKFVVLNNETAEYTRAKKFLWTKHPVMQNWTIEEPSHDWKFAKLQIHHVCVLDTFGGRKFPTVADYFRSDPDRLTLHSFLHQSHHHHDPRNVYQS</sequence>
<dbReference type="RefSeq" id="XP_008467466.1">
    <property type="nucleotide sequence ID" value="XM_008469244.3"/>
</dbReference>
<dbReference type="Pfam" id="PF13883">
    <property type="entry name" value="CREG_beta-barrel"/>
    <property type="match status" value="1"/>
</dbReference>
<evidence type="ECO:0000313" key="3">
    <source>
        <dbReference type="Proteomes" id="UP000079169"/>
    </source>
</evidence>
<evidence type="ECO:0000313" key="7">
    <source>
        <dbReference type="RefSeq" id="XP_026676183.1"/>
    </source>
</evidence>
<keyword evidence="1" id="KW-0732">Signal</keyword>
<dbReference type="RefSeq" id="XP_026676183.1">
    <property type="nucleotide sequence ID" value="XM_026820382.1"/>
</dbReference>
<accession>A0A1S3CUS8</accession>
<evidence type="ECO:0000313" key="6">
    <source>
        <dbReference type="RefSeq" id="XP_017305401.1"/>
    </source>
</evidence>
<dbReference type="InterPro" id="IPR055343">
    <property type="entry name" value="CREG_beta-barrel"/>
</dbReference>
<dbReference type="CTD" id="42092"/>
<feature type="domain" description="CREG-like beta-barrel" evidence="2">
    <location>
        <begin position="31"/>
        <end position="203"/>
    </location>
</feature>
<dbReference type="PANTHER" id="PTHR13343">
    <property type="entry name" value="CREG1 PROTEIN"/>
    <property type="match status" value="1"/>
</dbReference>
<dbReference type="OMA" id="AQTPYCR"/>